<protein>
    <submittedName>
        <fullName evidence="1">Histone-lysine N-methyltransferase SETMAR</fullName>
    </submittedName>
</protein>
<gene>
    <name evidence="1" type="ORF">WH47_06939</name>
</gene>
<dbReference type="InterPro" id="IPR036397">
    <property type="entry name" value="RNaseH_sf"/>
</dbReference>
<keyword evidence="2" id="KW-1185">Reference proteome</keyword>
<sequence length="93" mass="10858">PYVASRTVQKLHQRLPHPSFSPDLSPIDLHFFRSLDTFLTQKPFEKQEDIENTFHTLAKVQKHYGNYLKSKCFISMELYIFLMNSLKPQGSVG</sequence>
<keyword evidence="1" id="KW-0808">Transferase</keyword>
<feature type="non-terminal residue" evidence="1">
    <location>
        <position position="1"/>
    </location>
</feature>
<dbReference type="GO" id="GO:0032259">
    <property type="term" value="P:methylation"/>
    <property type="evidence" value="ECO:0007669"/>
    <property type="project" value="UniProtKB-KW"/>
</dbReference>
<dbReference type="Gene3D" id="3.30.420.10">
    <property type="entry name" value="Ribonuclease H-like superfamily/Ribonuclease H"/>
    <property type="match status" value="1"/>
</dbReference>
<keyword evidence="1" id="KW-0489">Methyltransferase</keyword>
<evidence type="ECO:0000313" key="1">
    <source>
        <dbReference type="EMBL" id="KOC61319.1"/>
    </source>
</evidence>
<dbReference type="GO" id="GO:0008168">
    <property type="term" value="F:methyltransferase activity"/>
    <property type="evidence" value="ECO:0007669"/>
    <property type="project" value="UniProtKB-KW"/>
</dbReference>
<organism evidence="1 2">
    <name type="scientific">Habropoda laboriosa</name>
    <dbReference type="NCBI Taxonomy" id="597456"/>
    <lineage>
        <taxon>Eukaryota</taxon>
        <taxon>Metazoa</taxon>
        <taxon>Ecdysozoa</taxon>
        <taxon>Arthropoda</taxon>
        <taxon>Hexapoda</taxon>
        <taxon>Insecta</taxon>
        <taxon>Pterygota</taxon>
        <taxon>Neoptera</taxon>
        <taxon>Endopterygota</taxon>
        <taxon>Hymenoptera</taxon>
        <taxon>Apocrita</taxon>
        <taxon>Aculeata</taxon>
        <taxon>Apoidea</taxon>
        <taxon>Anthophila</taxon>
        <taxon>Apidae</taxon>
        <taxon>Habropoda</taxon>
    </lineage>
</organism>
<dbReference type="Proteomes" id="UP000053825">
    <property type="component" value="Unassembled WGS sequence"/>
</dbReference>
<proteinExistence type="predicted"/>
<dbReference type="EMBL" id="KQ414773">
    <property type="protein sequence ID" value="KOC61319.1"/>
    <property type="molecule type" value="Genomic_DNA"/>
</dbReference>
<dbReference type="GO" id="GO:0003676">
    <property type="term" value="F:nucleic acid binding"/>
    <property type="evidence" value="ECO:0007669"/>
    <property type="project" value="InterPro"/>
</dbReference>
<reference evidence="1 2" key="1">
    <citation type="submission" date="2015-07" db="EMBL/GenBank/DDBJ databases">
        <title>The genome of Habropoda laboriosa.</title>
        <authorList>
            <person name="Pan H."/>
            <person name="Kapheim K."/>
        </authorList>
    </citation>
    <scope>NUCLEOTIDE SEQUENCE [LARGE SCALE GENOMIC DNA]</scope>
    <source>
        <strain evidence="1">0110345459</strain>
    </source>
</reference>
<dbReference type="STRING" id="597456.A0A0L7QRY8"/>
<dbReference type="AlphaFoldDB" id="A0A0L7QRY8"/>
<accession>A0A0L7QRY8</accession>
<evidence type="ECO:0000313" key="2">
    <source>
        <dbReference type="Proteomes" id="UP000053825"/>
    </source>
</evidence>
<name>A0A0L7QRY8_9HYME</name>